<evidence type="ECO:0000313" key="2">
    <source>
        <dbReference type="EMBL" id="CAH7689986.1"/>
    </source>
</evidence>
<dbReference type="PANTHER" id="PTHR31912:SF34">
    <property type="entry name" value="NOTOCHORD-RELATED PROTEIN"/>
    <property type="match status" value="1"/>
</dbReference>
<reference evidence="2" key="1">
    <citation type="submission" date="2022-06" db="EMBL/GenBank/DDBJ databases">
        <authorList>
            <consortium name="SYNGENTA / RWTH Aachen University"/>
        </authorList>
    </citation>
    <scope>NUCLEOTIDE SEQUENCE</scope>
</reference>
<gene>
    <name evidence="2" type="ORF">PPACK8108_LOCUS25193</name>
</gene>
<evidence type="ECO:0000256" key="1">
    <source>
        <dbReference type="SAM" id="MobiDB-lite"/>
    </source>
</evidence>
<evidence type="ECO:0000313" key="3">
    <source>
        <dbReference type="Proteomes" id="UP001153365"/>
    </source>
</evidence>
<dbReference type="PANTHER" id="PTHR31912">
    <property type="entry name" value="IP13529P"/>
    <property type="match status" value="1"/>
</dbReference>
<feature type="compositionally biased region" description="Polar residues" evidence="1">
    <location>
        <begin position="945"/>
        <end position="954"/>
    </location>
</feature>
<comment type="caution">
    <text evidence="2">The sequence shown here is derived from an EMBL/GenBank/DDBJ whole genome shotgun (WGS) entry which is preliminary data.</text>
</comment>
<sequence length="954" mass="108776">MIGCLIAGCTRTLMSRKTYNHIQVVLRLCDVQLPSWKTVQSAKTQLQKLTHCKKYTSLSVIGNPMTTVSIQGLLKQELGNPIVAKYLDFYPENSEGENIYKLSQCEKWLHQYPRDLRAQMIRVGDQSFYIYEPAQIIDRNVVVPLYFYNKGNKLWAKVCKLNVLVLPSSLVELSISGDLNFYSSNMKEIMAEEFLKPYHEITFNDGRPLKSICRNELYEITPERTEIIKLPNPWRLKAQGRMIRHVPLSIYSDDTSGNLSKQWNKHISIFMSLAGLPPHISNQEYNALFVATSNIATALELAAPVVEELNILSTSGFFTFDHSLQEDVLVLPVILMFLGDSPMHAEITSTLHPNVSLQPCRICKLKAKNKKDKATGTYVDNFIGRNTNGILVKPDLRSWIDTKKAAYHTWYLVQRGAPKTQVQSCISEFGVKDVLNQTIIHTIIENQDTKVTYNIRRLQDDSIEKLFNPFYELKGFDGHKDTPVEVLHVILLGIVKYLYRDLICGLTVDKKEELIARFQSFDISNLNIPSIKAKYLVQHYSSLVGKDFKIIIQAAPFVFFTIIEESRQKIWISLCHLCSLIFQTHISCLENYVATLNSFTQDFLIKLISSNAQWVNKPKFHILLHLSQSVARFGPASLFATEKFESYNGVVRQASIHSNRQSPSQDIANSFMNFSAIRYCLSGGNCISETNVSIVSPSYQVKNLLLKNPTIQNLLGLDSYIFKVKPRYPFFKKRPLSTTDYENCTTPKGIKSISPNSDWINILSFELEDHQTIKANSFVSIKAQQANKNNFIAFIIGIWGVDNMSNQKIYIHCMHCEMLEVDPLYGMRTLKKLNREDFISAKSIISGLNVQHHCAGAKCLIRRTLPKRLERQETDMMLNELQHNFRFNLYVINTASLRAQDKHHAPARITTPQIQPLQALNAVHDGLSEWKKNNNRKGKNKAAESVTSIDPSLP</sequence>
<name>A0AAV0BUR9_PHAPC</name>
<dbReference type="AlphaFoldDB" id="A0AAV0BUR9"/>
<accession>A0AAV0BUR9</accession>
<keyword evidence="3" id="KW-1185">Reference proteome</keyword>
<dbReference type="Proteomes" id="UP001153365">
    <property type="component" value="Unassembled WGS sequence"/>
</dbReference>
<protein>
    <submittedName>
        <fullName evidence="2">Uncharacterized protein</fullName>
    </submittedName>
</protein>
<organism evidence="2 3">
    <name type="scientific">Phakopsora pachyrhizi</name>
    <name type="common">Asian soybean rust disease fungus</name>
    <dbReference type="NCBI Taxonomy" id="170000"/>
    <lineage>
        <taxon>Eukaryota</taxon>
        <taxon>Fungi</taxon>
        <taxon>Dikarya</taxon>
        <taxon>Basidiomycota</taxon>
        <taxon>Pucciniomycotina</taxon>
        <taxon>Pucciniomycetes</taxon>
        <taxon>Pucciniales</taxon>
        <taxon>Phakopsoraceae</taxon>
        <taxon>Phakopsora</taxon>
    </lineage>
</organism>
<proteinExistence type="predicted"/>
<feature type="region of interest" description="Disordered" evidence="1">
    <location>
        <begin position="930"/>
        <end position="954"/>
    </location>
</feature>
<dbReference type="EMBL" id="CALTRL010006176">
    <property type="protein sequence ID" value="CAH7689986.1"/>
    <property type="molecule type" value="Genomic_DNA"/>
</dbReference>